<feature type="domain" description="N-acetyltransferase" evidence="5">
    <location>
        <begin position="7"/>
        <end position="147"/>
    </location>
</feature>
<dbReference type="EMBL" id="JALXSQ010000014">
    <property type="protein sequence ID" value="MCT2042711.1"/>
    <property type="molecule type" value="Genomic_DNA"/>
</dbReference>
<evidence type="ECO:0000256" key="2">
    <source>
        <dbReference type="ARBA" id="ARBA00022737"/>
    </source>
</evidence>
<organism evidence="6 7">
    <name type="scientific">Pseudoclavibacter albus</name>
    <dbReference type="NCBI Taxonomy" id="272241"/>
    <lineage>
        <taxon>Bacteria</taxon>
        <taxon>Bacillati</taxon>
        <taxon>Actinomycetota</taxon>
        <taxon>Actinomycetes</taxon>
        <taxon>Micrococcales</taxon>
        <taxon>Microbacteriaceae</taxon>
        <taxon>Pseudoclavibacter</taxon>
    </lineage>
</organism>
<dbReference type="InterPro" id="IPR000182">
    <property type="entry name" value="GNAT_dom"/>
</dbReference>
<dbReference type="PANTHER" id="PTHR43877">
    <property type="entry name" value="AMINOALKYLPHOSPHONATE N-ACETYLTRANSFERASE-RELATED-RELATED"/>
    <property type="match status" value="1"/>
</dbReference>
<keyword evidence="3 6" id="KW-0012">Acyltransferase</keyword>
<dbReference type="Gene3D" id="3.40.630.30">
    <property type="match status" value="1"/>
</dbReference>
<feature type="domain" description="N-acetyltransferase" evidence="5">
    <location>
        <begin position="151"/>
        <end position="295"/>
    </location>
</feature>
<evidence type="ECO:0000256" key="4">
    <source>
        <dbReference type="NCBIfam" id="TIGR03448"/>
    </source>
</evidence>
<dbReference type="SUPFAM" id="SSF55729">
    <property type="entry name" value="Acyl-CoA N-acyltransferases (Nat)"/>
    <property type="match status" value="2"/>
</dbReference>
<dbReference type="GO" id="GO:0035447">
    <property type="term" value="F:mycothiol synthase activity"/>
    <property type="evidence" value="ECO:0007669"/>
    <property type="project" value="UniProtKB-EC"/>
</dbReference>
<dbReference type="InterPro" id="IPR017813">
    <property type="entry name" value="Mycothiol_AcTrfase"/>
</dbReference>
<dbReference type="NCBIfam" id="TIGR03448">
    <property type="entry name" value="mycothiol_MshD"/>
    <property type="match status" value="1"/>
</dbReference>
<dbReference type="Proteomes" id="UP001525379">
    <property type="component" value="Unassembled WGS sequence"/>
</dbReference>
<evidence type="ECO:0000313" key="7">
    <source>
        <dbReference type="Proteomes" id="UP001525379"/>
    </source>
</evidence>
<proteinExistence type="predicted"/>
<sequence length="295" mass="32114">MSDPELSTFASAEALAGEVTALNAACRLADGAEAFNEDTMLSLAERSGVALRGSEGELLGLALVRQDGDDAHELELAVSPGARGRGHGRQLAETFLKDAEEAGRTARAWAHGDGSPARGLAEALGMREERLLLKLAATLDPSIHGLPQGGPRIVAFTMDRLDEVLEVNRRAFAHHPEQGSLDRDGFLARTREAWWSPERLLLAFSADDRVIGFHWLKVTEDEAEVYVVAVDPATAGRGIGRALMHAGLAHLFEEAHERVVLYVDGDNTPAVKLYRSLGFEDAHRDVRWEYPARHS</sequence>
<name>A0ABT2HWL1_9MICO</name>
<dbReference type="InterPro" id="IPR016181">
    <property type="entry name" value="Acyl_CoA_acyltransferase"/>
</dbReference>
<dbReference type="CDD" id="cd04301">
    <property type="entry name" value="NAT_SF"/>
    <property type="match status" value="2"/>
</dbReference>
<comment type="caution">
    <text evidence="6">The sequence shown here is derived from an EMBL/GenBank/DDBJ whole genome shotgun (WGS) entry which is preliminary data.</text>
</comment>
<reference evidence="6 7" key="1">
    <citation type="submission" date="2022-04" db="EMBL/GenBank/DDBJ databases">
        <title>Human microbiome associated bacterial genomes.</title>
        <authorList>
            <person name="Sandstrom S."/>
            <person name="Salamzade R."/>
            <person name="Kalan L.R."/>
        </authorList>
    </citation>
    <scope>NUCLEOTIDE SEQUENCE [LARGE SCALE GENOMIC DNA]</scope>
    <source>
        <strain evidence="7">p3-SID1799</strain>
    </source>
</reference>
<keyword evidence="1 6" id="KW-0808">Transferase</keyword>
<dbReference type="Pfam" id="PF00583">
    <property type="entry name" value="Acetyltransf_1"/>
    <property type="match status" value="2"/>
</dbReference>
<dbReference type="PIRSF" id="PIRSF021524">
    <property type="entry name" value="MSH_acetyltransferase"/>
    <property type="match status" value="1"/>
</dbReference>
<keyword evidence="2" id="KW-0677">Repeat</keyword>
<evidence type="ECO:0000313" key="6">
    <source>
        <dbReference type="EMBL" id="MCT2042711.1"/>
    </source>
</evidence>
<accession>A0ABT2HWL1</accession>
<dbReference type="EC" id="2.3.1.189" evidence="4"/>
<evidence type="ECO:0000259" key="5">
    <source>
        <dbReference type="PROSITE" id="PS51186"/>
    </source>
</evidence>
<evidence type="ECO:0000256" key="3">
    <source>
        <dbReference type="ARBA" id="ARBA00023315"/>
    </source>
</evidence>
<gene>
    <name evidence="6" type="primary">mshD</name>
    <name evidence="6" type="ORF">M3D15_05105</name>
</gene>
<dbReference type="RefSeq" id="WP_206394311.1">
    <property type="nucleotide sequence ID" value="NZ_JAFDPW010000001.1"/>
</dbReference>
<dbReference type="PROSITE" id="PS51186">
    <property type="entry name" value="GNAT"/>
    <property type="match status" value="2"/>
</dbReference>
<evidence type="ECO:0000256" key="1">
    <source>
        <dbReference type="ARBA" id="ARBA00022679"/>
    </source>
</evidence>
<keyword evidence="7" id="KW-1185">Reference proteome</keyword>
<dbReference type="InterPro" id="IPR050832">
    <property type="entry name" value="Bact_Acetyltransf"/>
</dbReference>
<protein>
    <recommendedName>
        <fullName evidence="4">Mycothiol synthase</fullName>
        <ecNumber evidence="4">2.3.1.189</ecNumber>
    </recommendedName>
</protein>